<dbReference type="CDD" id="cd05276">
    <property type="entry name" value="p53_inducible_oxidoreductase"/>
    <property type="match status" value="1"/>
</dbReference>
<gene>
    <name evidence="4" type="ORF">CSSPTR1EN2_LOCUS5856</name>
</gene>
<keyword evidence="1" id="KW-0521">NADP</keyword>
<protein>
    <recommendedName>
        <fullName evidence="3">Enoyl reductase (ER) domain-containing protein</fullName>
    </recommendedName>
</protein>
<evidence type="ECO:0000259" key="3">
    <source>
        <dbReference type="SMART" id="SM00829"/>
    </source>
</evidence>
<dbReference type="InterPro" id="IPR013154">
    <property type="entry name" value="ADH-like_N"/>
</dbReference>
<dbReference type="InterPro" id="IPR036291">
    <property type="entry name" value="NAD(P)-bd_dom_sf"/>
</dbReference>
<dbReference type="SUPFAM" id="SSF50129">
    <property type="entry name" value="GroES-like"/>
    <property type="match status" value="1"/>
</dbReference>
<sequence>MKAIVISRPGGPEVLELREVEDPVAGEGEVLIKVVATALNRADVLQREGRYAPPPGNSLYLGLECSGIIEAVGPGVSKWKAGDEVCALLGGGGYAEKVNVPAGQVLPIPKGVSLRDAAGFPEVACTVWSTIFMMVHIKKGESVLLHGGGSGIGTFAIQIAKTKGVKVFITAGSDEKVKECIELGADDGINYKTEDFVERVKALTDGKGVDVILDIVGGPYVNRNLEALGKDGRLFILGLQGGPKGEINLGPIIAKRLTITGAGLRVRTVENKAQIVQEVLEHVWPEIEAGKVKVVIDKVYPLGKAVEAHRALEGNHFGKILLTP</sequence>
<accession>A0ABP0TNY6</accession>
<organism evidence="4 5">
    <name type="scientific">Sphagnum troendelagicum</name>
    <dbReference type="NCBI Taxonomy" id="128251"/>
    <lineage>
        <taxon>Eukaryota</taxon>
        <taxon>Viridiplantae</taxon>
        <taxon>Streptophyta</taxon>
        <taxon>Embryophyta</taxon>
        <taxon>Bryophyta</taxon>
        <taxon>Sphagnophytina</taxon>
        <taxon>Sphagnopsida</taxon>
        <taxon>Sphagnales</taxon>
        <taxon>Sphagnaceae</taxon>
        <taxon>Sphagnum</taxon>
    </lineage>
</organism>
<dbReference type="InterPro" id="IPR020843">
    <property type="entry name" value="ER"/>
</dbReference>
<dbReference type="InterPro" id="IPR014189">
    <property type="entry name" value="Quinone_OxRdtase_PIG3"/>
</dbReference>
<dbReference type="Gene3D" id="3.90.180.10">
    <property type="entry name" value="Medium-chain alcohol dehydrogenases, catalytic domain"/>
    <property type="match status" value="1"/>
</dbReference>
<dbReference type="InterPro" id="IPR013149">
    <property type="entry name" value="ADH-like_C"/>
</dbReference>
<dbReference type="SMART" id="SM00829">
    <property type="entry name" value="PKS_ER"/>
    <property type="match status" value="1"/>
</dbReference>
<dbReference type="EMBL" id="OZ019905">
    <property type="protein sequence ID" value="CAK9201336.1"/>
    <property type="molecule type" value="Genomic_DNA"/>
</dbReference>
<dbReference type="InterPro" id="IPR011032">
    <property type="entry name" value="GroES-like_sf"/>
</dbReference>
<evidence type="ECO:0000313" key="4">
    <source>
        <dbReference type="EMBL" id="CAK9201336.1"/>
    </source>
</evidence>
<keyword evidence="2" id="KW-0560">Oxidoreductase</keyword>
<evidence type="ECO:0000313" key="5">
    <source>
        <dbReference type="Proteomes" id="UP001497512"/>
    </source>
</evidence>
<dbReference type="Proteomes" id="UP001497512">
    <property type="component" value="Chromosome 13"/>
</dbReference>
<evidence type="ECO:0000256" key="2">
    <source>
        <dbReference type="ARBA" id="ARBA00023002"/>
    </source>
</evidence>
<dbReference type="NCBIfam" id="TIGR02824">
    <property type="entry name" value="quinone_pig3"/>
    <property type="match status" value="1"/>
</dbReference>
<name>A0ABP0TNY6_9BRYO</name>
<dbReference type="Pfam" id="PF00107">
    <property type="entry name" value="ADH_zinc_N"/>
    <property type="match status" value="1"/>
</dbReference>
<proteinExistence type="predicted"/>
<reference evidence="4" key="1">
    <citation type="submission" date="2024-02" db="EMBL/GenBank/DDBJ databases">
        <authorList>
            <consortium name="ELIXIR-Norway"/>
            <consortium name="Elixir Norway"/>
        </authorList>
    </citation>
    <scope>NUCLEOTIDE SEQUENCE</scope>
</reference>
<dbReference type="Pfam" id="PF08240">
    <property type="entry name" value="ADH_N"/>
    <property type="match status" value="1"/>
</dbReference>
<feature type="domain" description="Enoyl reductase (ER)" evidence="3">
    <location>
        <begin position="10"/>
        <end position="322"/>
    </location>
</feature>
<dbReference type="SUPFAM" id="SSF51735">
    <property type="entry name" value="NAD(P)-binding Rossmann-fold domains"/>
    <property type="match status" value="1"/>
</dbReference>
<dbReference type="Gene3D" id="3.40.50.720">
    <property type="entry name" value="NAD(P)-binding Rossmann-like Domain"/>
    <property type="match status" value="1"/>
</dbReference>
<dbReference type="PANTHER" id="PTHR48106:SF8">
    <property type="entry name" value="OS02G0805600 PROTEIN"/>
    <property type="match status" value="1"/>
</dbReference>
<dbReference type="PANTHER" id="PTHR48106">
    <property type="entry name" value="QUINONE OXIDOREDUCTASE PIG3-RELATED"/>
    <property type="match status" value="1"/>
</dbReference>
<evidence type="ECO:0000256" key="1">
    <source>
        <dbReference type="ARBA" id="ARBA00022857"/>
    </source>
</evidence>
<keyword evidence="5" id="KW-1185">Reference proteome</keyword>